<comment type="caution">
    <text evidence="4">The sequence shown here is derived from an EMBL/GenBank/DDBJ whole genome shotgun (WGS) entry which is preliminary data.</text>
</comment>
<evidence type="ECO:0000256" key="1">
    <source>
        <dbReference type="PROSITE-ProRule" id="PRU00175"/>
    </source>
</evidence>
<keyword evidence="1" id="KW-0862">Zinc</keyword>
<reference evidence="4" key="1">
    <citation type="submission" date="2021-05" db="EMBL/GenBank/DDBJ databases">
        <title>The genome of the haptophyte Pavlova lutheri (Diacronema luteri, Pavlovales) - a model for lipid biosynthesis in eukaryotic algae.</title>
        <authorList>
            <person name="Hulatt C.J."/>
            <person name="Posewitz M.C."/>
        </authorList>
    </citation>
    <scope>NUCLEOTIDE SEQUENCE</scope>
    <source>
        <strain evidence="4">NIVA-4/92</strain>
    </source>
</reference>
<dbReference type="Proteomes" id="UP000751190">
    <property type="component" value="Unassembled WGS sequence"/>
</dbReference>
<evidence type="ECO:0000259" key="3">
    <source>
        <dbReference type="PROSITE" id="PS50089"/>
    </source>
</evidence>
<name>A0A8J5X913_DIALT</name>
<dbReference type="PROSITE" id="PS50089">
    <property type="entry name" value="ZF_RING_2"/>
    <property type="match status" value="1"/>
</dbReference>
<feature type="domain" description="RING-type" evidence="3">
    <location>
        <begin position="12"/>
        <end position="49"/>
    </location>
</feature>
<organism evidence="4 5">
    <name type="scientific">Diacronema lutheri</name>
    <name type="common">Unicellular marine alga</name>
    <name type="synonym">Monochrysis lutheri</name>
    <dbReference type="NCBI Taxonomy" id="2081491"/>
    <lineage>
        <taxon>Eukaryota</taxon>
        <taxon>Haptista</taxon>
        <taxon>Haptophyta</taxon>
        <taxon>Pavlovophyceae</taxon>
        <taxon>Pavlovales</taxon>
        <taxon>Pavlovaceae</taxon>
        <taxon>Diacronema</taxon>
    </lineage>
</organism>
<feature type="compositionally biased region" description="Gly residues" evidence="2">
    <location>
        <begin position="240"/>
        <end position="250"/>
    </location>
</feature>
<dbReference type="Pfam" id="PF13923">
    <property type="entry name" value="zf-C3HC4_2"/>
    <property type="match status" value="1"/>
</dbReference>
<dbReference type="AlphaFoldDB" id="A0A8J5X913"/>
<evidence type="ECO:0000256" key="2">
    <source>
        <dbReference type="SAM" id="MobiDB-lite"/>
    </source>
</evidence>
<evidence type="ECO:0000313" key="4">
    <source>
        <dbReference type="EMBL" id="KAG8459539.1"/>
    </source>
</evidence>
<dbReference type="InterPro" id="IPR001841">
    <property type="entry name" value="Znf_RING"/>
</dbReference>
<protein>
    <recommendedName>
        <fullName evidence="3">RING-type domain-containing protein</fullName>
    </recommendedName>
</protein>
<evidence type="ECO:0000313" key="5">
    <source>
        <dbReference type="Proteomes" id="UP000751190"/>
    </source>
</evidence>
<keyword evidence="5" id="KW-1185">Reference proteome</keyword>
<keyword evidence="1" id="KW-0863">Zinc-finger</keyword>
<dbReference type="Gene3D" id="3.30.40.10">
    <property type="entry name" value="Zinc/RING finger domain, C3HC4 (zinc finger)"/>
    <property type="match status" value="1"/>
</dbReference>
<sequence>MACSQADEGNNCSICVEPLADGLVIISCGHVFHQRCIARCEKRECPLCRTSLCAKGPPRKLLPHLVCDDRVAPAKGSDPAAGGETVADLLAHINEASERKVRLRAAISDSAAQFERLRARKRELESKTVRVHGDVERLLRLHARSMPVDEPLLSHARIEPSRAALEPAALERQRARLASRCRELLRGKLELKKELRASALKEQEEARLLATIAQLKTELEGAQQELEREQRASTSCDWSRGGGGSGGALV</sequence>
<dbReference type="InterPro" id="IPR013083">
    <property type="entry name" value="Znf_RING/FYVE/PHD"/>
</dbReference>
<dbReference type="SMART" id="SM00184">
    <property type="entry name" value="RING"/>
    <property type="match status" value="1"/>
</dbReference>
<dbReference type="GO" id="GO:0008270">
    <property type="term" value="F:zinc ion binding"/>
    <property type="evidence" value="ECO:0007669"/>
    <property type="project" value="UniProtKB-KW"/>
</dbReference>
<proteinExistence type="predicted"/>
<dbReference type="EMBL" id="JAGTXO010000040">
    <property type="protein sequence ID" value="KAG8459539.1"/>
    <property type="molecule type" value="Genomic_DNA"/>
</dbReference>
<accession>A0A8J5X913</accession>
<dbReference type="SUPFAM" id="SSF57850">
    <property type="entry name" value="RING/U-box"/>
    <property type="match status" value="1"/>
</dbReference>
<dbReference type="OrthoDB" id="6105938at2759"/>
<gene>
    <name evidence="4" type="ORF">KFE25_012874</name>
</gene>
<feature type="region of interest" description="Disordered" evidence="2">
    <location>
        <begin position="223"/>
        <end position="250"/>
    </location>
</feature>
<keyword evidence="1" id="KW-0479">Metal-binding</keyword>